<gene>
    <name evidence="2" type="ORF">F5147DRAFT_674621</name>
</gene>
<organism evidence="2 3">
    <name type="scientific">Suillus discolor</name>
    <dbReference type="NCBI Taxonomy" id="1912936"/>
    <lineage>
        <taxon>Eukaryota</taxon>
        <taxon>Fungi</taxon>
        <taxon>Dikarya</taxon>
        <taxon>Basidiomycota</taxon>
        <taxon>Agaricomycotina</taxon>
        <taxon>Agaricomycetes</taxon>
        <taxon>Agaricomycetidae</taxon>
        <taxon>Boletales</taxon>
        <taxon>Suillineae</taxon>
        <taxon>Suillaceae</taxon>
        <taxon>Suillus</taxon>
    </lineage>
</organism>
<keyword evidence="1" id="KW-1133">Transmembrane helix</keyword>
<dbReference type="EMBL" id="JABBWM010000007">
    <property type="protein sequence ID" value="KAG2115786.1"/>
    <property type="molecule type" value="Genomic_DNA"/>
</dbReference>
<reference evidence="2" key="1">
    <citation type="journal article" date="2020" name="New Phytol.">
        <title>Comparative genomics reveals dynamic genome evolution in host specialist ectomycorrhizal fungi.</title>
        <authorList>
            <person name="Lofgren L.A."/>
            <person name="Nguyen N.H."/>
            <person name="Vilgalys R."/>
            <person name="Ruytinx J."/>
            <person name="Liao H.L."/>
            <person name="Branco S."/>
            <person name="Kuo A."/>
            <person name="LaButti K."/>
            <person name="Lipzen A."/>
            <person name="Andreopoulos W."/>
            <person name="Pangilinan J."/>
            <person name="Riley R."/>
            <person name="Hundley H."/>
            <person name="Na H."/>
            <person name="Barry K."/>
            <person name="Grigoriev I.V."/>
            <person name="Stajich J.E."/>
            <person name="Kennedy P.G."/>
        </authorList>
    </citation>
    <scope>NUCLEOTIDE SEQUENCE</scope>
    <source>
        <strain evidence="2">FC423</strain>
    </source>
</reference>
<name>A0A9P7FG83_9AGAM</name>
<comment type="caution">
    <text evidence="2">The sequence shown here is derived from an EMBL/GenBank/DDBJ whole genome shotgun (WGS) entry which is preliminary data.</text>
</comment>
<keyword evidence="3" id="KW-1185">Reference proteome</keyword>
<keyword evidence="1" id="KW-0472">Membrane</keyword>
<dbReference type="OrthoDB" id="10470012at2759"/>
<feature type="transmembrane region" description="Helical" evidence="1">
    <location>
        <begin position="94"/>
        <end position="113"/>
    </location>
</feature>
<feature type="transmembrane region" description="Helical" evidence="1">
    <location>
        <begin position="37"/>
        <end position="56"/>
    </location>
</feature>
<keyword evidence="1" id="KW-0812">Transmembrane</keyword>
<evidence type="ECO:0000256" key="1">
    <source>
        <dbReference type="SAM" id="Phobius"/>
    </source>
</evidence>
<accession>A0A9P7FG83</accession>
<sequence>MHQAFPIAGLLVSLLDHFTVLYSYMIQRKNTDCGRRTVASSTVLYTSFASLAVFSYPILRSSLSLDPLISRVATDRLLAFLIAALCLRLCHCRVACLLSCFHCYCPILCFLIAG</sequence>
<proteinExistence type="predicted"/>
<protein>
    <submittedName>
        <fullName evidence="2">Uncharacterized protein</fullName>
    </submittedName>
</protein>
<evidence type="ECO:0000313" key="2">
    <source>
        <dbReference type="EMBL" id="KAG2115786.1"/>
    </source>
</evidence>
<dbReference type="AlphaFoldDB" id="A0A9P7FG83"/>
<feature type="transmembrane region" description="Helical" evidence="1">
    <location>
        <begin position="6"/>
        <end position="25"/>
    </location>
</feature>
<dbReference type="GeneID" id="64698120"/>
<evidence type="ECO:0000313" key="3">
    <source>
        <dbReference type="Proteomes" id="UP000823399"/>
    </source>
</evidence>
<dbReference type="Proteomes" id="UP000823399">
    <property type="component" value="Unassembled WGS sequence"/>
</dbReference>
<feature type="transmembrane region" description="Helical" evidence="1">
    <location>
        <begin position="68"/>
        <end position="87"/>
    </location>
</feature>
<dbReference type="RefSeq" id="XP_041297165.1">
    <property type="nucleotide sequence ID" value="XM_041435861.1"/>
</dbReference>